<evidence type="ECO:0000313" key="12">
    <source>
        <dbReference type="Proteomes" id="UP001316803"/>
    </source>
</evidence>
<evidence type="ECO:0000256" key="1">
    <source>
        <dbReference type="ARBA" id="ARBA00022679"/>
    </source>
</evidence>
<feature type="active site" description="Glycyl thioester intermediate" evidence="7">
    <location>
        <position position="85"/>
    </location>
</feature>
<accession>A0AAN8I2K1</accession>
<dbReference type="GO" id="GO:0016746">
    <property type="term" value="F:acyltransferase activity"/>
    <property type="evidence" value="ECO:0007669"/>
    <property type="project" value="UniProtKB-KW"/>
</dbReference>
<evidence type="ECO:0000256" key="2">
    <source>
        <dbReference type="ARBA" id="ARBA00022786"/>
    </source>
</evidence>
<dbReference type="CDD" id="cd23811">
    <property type="entry name" value="UBCc_ScCDC34-like"/>
    <property type="match status" value="1"/>
</dbReference>
<evidence type="ECO:0000256" key="8">
    <source>
        <dbReference type="RuleBase" id="RU362109"/>
    </source>
</evidence>
<dbReference type="FunFam" id="3.10.110.10:FF:000063">
    <property type="entry name" value="CDC34p Ubiquitin-conjugating enzyme (E2)"/>
    <property type="match status" value="1"/>
</dbReference>
<dbReference type="InterPro" id="IPR023313">
    <property type="entry name" value="UBQ-conjugating_AS"/>
</dbReference>
<evidence type="ECO:0000256" key="9">
    <source>
        <dbReference type="SAM" id="MobiDB-lite"/>
    </source>
</evidence>
<dbReference type="Proteomes" id="UP001316803">
    <property type="component" value="Unassembled WGS sequence"/>
</dbReference>
<name>A0AAN8I2K1_9EURO</name>
<dbReference type="Gene3D" id="3.10.110.10">
    <property type="entry name" value="Ubiquitin Conjugating Enzyme"/>
    <property type="match status" value="1"/>
</dbReference>
<dbReference type="InterPro" id="IPR016135">
    <property type="entry name" value="UBQ-conjugating_enzyme/RWD"/>
</dbReference>
<evidence type="ECO:0000256" key="7">
    <source>
        <dbReference type="PROSITE-ProRule" id="PRU10133"/>
    </source>
</evidence>
<dbReference type="SUPFAM" id="SSF54495">
    <property type="entry name" value="UBC-like"/>
    <property type="match status" value="1"/>
</dbReference>
<evidence type="ECO:0000259" key="10">
    <source>
        <dbReference type="PROSITE" id="PS50127"/>
    </source>
</evidence>
<sequence length="253" mass="28748">MSSQGILLKEYKELSKEKWVTIDFDEENIYKWDLALMVVNPDSYYKGGYFKCQLLFPKNYPYSPPDFRFTSPLWHPNIYPDGRICISILHAPGEDIMSGEAAGERWSPAQRVESVLLSIISLLDDPEINSPANVDASVMYRDDKAAFNKRVLEDVEKSKKDIPEGFIMPTHESTKPAAPKVVNDDDFWADSDAEDFDFGDDDDMGSGTDEQFDADSDDEDVDNNDSDDETTQIPRTDKSDRLDSEMTEPDEIL</sequence>
<dbReference type="InterPro" id="IPR000608">
    <property type="entry name" value="UBC"/>
</dbReference>
<evidence type="ECO:0000256" key="6">
    <source>
        <dbReference type="ARBA" id="ARBA00042190"/>
    </source>
</evidence>
<keyword evidence="8" id="KW-0547">Nucleotide-binding</keyword>
<feature type="domain" description="UBC core" evidence="10">
    <location>
        <begin position="2"/>
        <end position="160"/>
    </location>
</feature>
<evidence type="ECO:0000313" key="11">
    <source>
        <dbReference type="EMBL" id="KAK5951407.1"/>
    </source>
</evidence>
<dbReference type="Pfam" id="PF00179">
    <property type="entry name" value="UQ_con"/>
    <property type="match status" value="1"/>
</dbReference>
<feature type="region of interest" description="Disordered" evidence="9">
    <location>
        <begin position="163"/>
        <end position="253"/>
    </location>
</feature>
<keyword evidence="8" id="KW-0067">ATP-binding</keyword>
<comment type="similarity">
    <text evidence="8">Belongs to the ubiquitin-conjugating enzyme family.</text>
</comment>
<dbReference type="EMBL" id="JAKLMC020000020">
    <property type="protein sequence ID" value="KAK5951407.1"/>
    <property type="molecule type" value="Genomic_DNA"/>
</dbReference>
<evidence type="ECO:0000256" key="4">
    <source>
        <dbReference type="ARBA" id="ARBA00041569"/>
    </source>
</evidence>
<evidence type="ECO:0000256" key="3">
    <source>
        <dbReference type="ARBA" id="ARBA00039884"/>
    </source>
</evidence>
<keyword evidence="1 11" id="KW-0808">Transferase</keyword>
<gene>
    <name evidence="11" type="primary">CDC34</name>
    <name evidence="11" type="ORF">OHC33_007463</name>
</gene>
<evidence type="ECO:0000256" key="5">
    <source>
        <dbReference type="ARBA" id="ARBA00042179"/>
    </source>
</evidence>
<dbReference type="AlphaFoldDB" id="A0AAN8I2K1"/>
<feature type="compositionally biased region" description="Basic and acidic residues" evidence="9">
    <location>
        <begin position="235"/>
        <end position="244"/>
    </location>
</feature>
<dbReference type="PANTHER" id="PTHR24067">
    <property type="entry name" value="UBIQUITIN-CONJUGATING ENZYME E2"/>
    <property type="match status" value="1"/>
</dbReference>
<dbReference type="PROSITE" id="PS00183">
    <property type="entry name" value="UBC_1"/>
    <property type="match status" value="1"/>
</dbReference>
<keyword evidence="12" id="KW-1185">Reference proteome</keyword>
<feature type="compositionally biased region" description="Acidic residues" evidence="9">
    <location>
        <begin position="184"/>
        <end position="230"/>
    </location>
</feature>
<comment type="caution">
    <text evidence="11">The sequence shown here is derived from an EMBL/GenBank/DDBJ whole genome shotgun (WGS) entry which is preliminary data.</text>
</comment>
<dbReference type="GO" id="GO:0005524">
    <property type="term" value="F:ATP binding"/>
    <property type="evidence" value="ECO:0007669"/>
    <property type="project" value="UniProtKB-UniRule"/>
</dbReference>
<protein>
    <recommendedName>
        <fullName evidence="3">Ubiquitin-conjugating enzyme E2 2</fullName>
    </recommendedName>
    <alternativeName>
        <fullName evidence="5">E2 ubiquitin-conjugating enzyme 2</fullName>
    </alternativeName>
    <alternativeName>
        <fullName evidence="6">Ubiquitin carrier protein UBC2</fullName>
    </alternativeName>
    <alternativeName>
        <fullName evidence="4">Ubiquitin-protein ligase UBC2</fullName>
    </alternativeName>
</protein>
<dbReference type="SMART" id="SM00212">
    <property type="entry name" value="UBCc"/>
    <property type="match status" value="1"/>
</dbReference>
<dbReference type="InterPro" id="IPR050113">
    <property type="entry name" value="Ub_conjugating_enzyme"/>
</dbReference>
<keyword evidence="2 8" id="KW-0833">Ubl conjugation pathway</keyword>
<organism evidence="11 12">
    <name type="scientific">Knufia fluminis</name>
    <dbReference type="NCBI Taxonomy" id="191047"/>
    <lineage>
        <taxon>Eukaryota</taxon>
        <taxon>Fungi</taxon>
        <taxon>Dikarya</taxon>
        <taxon>Ascomycota</taxon>
        <taxon>Pezizomycotina</taxon>
        <taxon>Eurotiomycetes</taxon>
        <taxon>Chaetothyriomycetidae</taxon>
        <taxon>Chaetothyriales</taxon>
        <taxon>Trichomeriaceae</taxon>
        <taxon>Knufia</taxon>
    </lineage>
</organism>
<keyword evidence="11" id="KW-0012">Acyltransferase</keyword>
<dbReference type="PROSITE" id="PS50127">
    <property type="entry name" value="UBC_2"/>
    <property type="match status" value="1"/>
</dbReference>
<proteinExistence type="inferred from homology"/>
<reference evidence="11 12" key="1">
    <citation type="submission" date="2022-12" db="EMBL/GenBank/DDBJ databases">
        <title>Genomic features and morphological characterization of a novel Knufia sp. strain isolated from spacecraft assembly facility.</title>
        <authorList>
            <person name="Teixeira M."/>
            <person name="Chander A.M."/>
            <person name="Stajich J.E."/>
            <person name="Venkateswaran K."/>
        </authorList>
    </citation>
    <scope>NUCLEOTIDE SEQUENCE [LARGE SCALE GENOMIC DNA]</scope>
    <source>
        <strain evidence="11 12">FJI-L2-BK-P2</strain>
    </source>
</reference>